<dbReference type="EMBL" id="UOEV01000094">
    <property type="protein sequence ID" value="VAW33346.1"/>
    <property type="molecule type" value="Genomic_DNA"/>
</dbReference>
<dbReference type="SUPFAM" id="SSF55469">
    <property type="entry name" value="FMN-dependent nitroreductase-like"/>
    <property type="match status" value="1"/>
</dbReference>
<name>A0A3B0VMF6_9ZZZZ</name>
<protein>
    <recommendedName>
        <fullName evidence="2">Nitroreductase domain-containing protein</fullName>
    </recommendedName>
</protein>
<reference evidence="1" key="1">
    <citation type="submission" date="2018-06" db="EMBL/GenBank/DDBJ databases">
        <authorList>
            <person name="Zhirakovskaya E."/>
        </authorList>
    </citation>
    <scope>NUCLEOTIDE SEQUENCE</scope>
</reference>
<gene>
    <name evidence="1" type="ORF">MNBD_CPR01-575</name>
</gene>
<dbReference type="GO" id="GO:0016491">
    <property type="term" value="F:oxidoreductase activity"/>
    <property type="evidence" value="ECO:0007669"/>
    <property type="project" value="InterPro"/>
</dbReference>
<proteinExistence type="predicted"/>
<organism evidence="1">
    <name type="scientific">hydrothermal vent metagenome</name>
    <dbReference type="NCBI Taxonomy" id="652676"/>
    <lineage>
        <taxon>unclassified sequences</taxon>
        <taxon>metagenomes</taxon>
        <taxon>ecological metagenomes</taxon>
    </lineage>
</organism>
<evidence type="ECO:0000313" key="1">
    <source>
        <dbReference type="EMBL" id="VAW33346.1"/>
    </source>
</evidence>
<dbReference type="AlphaFoldDB" id="A0A3B0VMF6"/>
<dbReference type="Gene3D" id="3.40.109.10">
    <property type="entry name" value="NADH Oxidase"/>
    <property type="match status" value="1"/>
</dbReference>
<sequence>MGTEIVMDKSTLIELLRYACRAPSGDNVQPWRFTWNGVHLSIYNVPGVHNPYLDFEERGSYIAHGALLENLRISAPHYGYNMEFELFPDTKQTELVAVCSFRQCAKNEDELFSAIKERVTNRRPYKIRELTESEESALYKTVADVSGTELYIAKNRKSIQKIAASASSVEKIILEDKRMAEHLFSKIVWTDKEDCEKKSGFFIKTMEFNLVQRFVFRLASKPKIMYFLRKIGLPSFIAKQDAVLYSSNAGMGGIVIPDESAESFIFAGQALERIWLTLTNMQLAFQPLIGMTFVAYKTETGRGDLKDAHAKKIKEDFKQAKESLGVTRGILAMLFRFGDAEKPSVRTRRRDPDVTFV</sequence>
<dbReference type="InterPro" id="IPR000415">
    <property type="entry name" value="Nitroreductase-like"/>
</dbReference>
<evidence type="ECO:0008006" key="2">
    <source>
        <dbReference type="Google" id="ProtNLM"/>
    </source>
</evidence>
<accession>A0A3B0VMF6</accession>